<keyword evidence="9" id="KW-1185">Reference proteome</keyword>
<dbReference type="InterPro" id="IPR002165">
    <property type="entry name" value="Plexin_repeat"/>
</dbReference>
<dbReference type="EMBL" id="OY660867">
    <property type="protein sequence ID" value="CAJ1054480.1"/>
    <property type="molecule type" value="Genomic_DNA"/>
</dbReference>
<reference evidence="8" key="1">
    <citation type="submission" date="2023-08" db="EMBL/GenBank/DDBJ databases">
        <authorList>
            <person name="Alioto T."/>
            <person name="Alioto T."/>
            <person name="Gomez Garrido J."/>
        </authorList>
    </citation>
    <scope>NUCLEOTIDE SEQUENCE</scope>
</reference>
<evidence type="ECO:0000256" key="2">
    <source>
        <dbReference type="ARBA" id="ARBA00023136"/>
    </source>
</evidence>
<dbReference type="PANTHER" id="PTHR22625">
    <property type="entry name" value="PLEXIN"/>
    <property type="match status" value="1"/>
</dbReference>
<feature type="chain" id="PRO_5043818966" description="Sema domain-containing protein" evidence="5">
    <location>
        <begin position="19"/>
        <end position="782"/>
    </location>
</feature>
<dbReference type="GO" id="GO:0050772">
    <property type="term" value="P:positive regulation of axonogenesis"/>
    <property type="evidence" value="ECO:0007669"/>
    <property type="project" value="TreeGrafter"/>
</dbReference>
<dbReference type="Gene3D" id="2.130.10.10">
    <property type="entry name" value="YVTN repeat-like/Quinoprotein amine dehydrogenase"/>
    <property type="match status" value="2"/>
</dbReference>
<name>A0AAV1F0M6_XYRNO</name>
<keyword evidence="4" id="KW-0325">Glycoprotein</keyword>
<dbReference type="InterPro" id="IPR001627">
    <property type="entry name" value="Semap_dom"/>
</dbReference>
<dbReference type="SMART" id="SM00423">
    <property type="entry name" value="PSI"/>
    <property type="match status" value="1"/>
</dbReference>
<dbReference type="Gene3D" id="2.60.40.10">
    <property type="entry name" value="Immunoglobulins"/>
    <property type="match status" value="2"/>
</dbReference>
<evidence type="ECO:0008006" key="10">
    <source>
        <dbReference type="Google" id="ProtNLM"/>
    </source>
</evidence>
<evidence type="ECO:0000256" key="4">
    <source>
        <dbReference type="ARBA" id="ARBA00023180"/>
    </source>
</evidence>
<dbReference type="SUPFAM" id="SSF101912">
    <property type="entry name" value="Sema domain"/>
    <property type="match status" value="1"/>
</dbReference>
<dbReference type="InterPro" id="IPR036352">
    <property type="entry name" value="Semap_dom_sf"/>
</dbReference>
<keyword evidence="5" id="KW-0732">Signal</keyword>
<dbReference type="GO" id="GO:0030334">
    <property type="term" value="P:regulation of cell migration"/>
    <property type="evidence" value="ECO:0007669"/>
    <property type="project" value="TreeGrafter"/>
</dbReference>
<feature type="domain" description="PSI" evidence="6">
    <location>
        <begin position="419"/>
        <end position="467"/>
    </location>
</feature>
<accession>A0AAV1F0M6</accession>
<dbReference type="GO" id="GO:0007411">
    <property type="term" value="P:axon guidance"/>
    <property type="evidence" value="ECO:0007669"/>
    <property type="project" value="UniProtKB-ARBA"/>
</dbReference>
<dbReference type="AlphaFoldDB" id="A0AAV1F0M6"/>
<dbReference type="PANTHER" id="PTHR22625:SF4">
    <property type="entry name" value="PLEXIN-C1"/>
    <property type="match status" value="1"/>
</dbReference>
<evidence type="ECO:0000259" key="6">
    <source>
        <dbReference type="SMART" id="SM00423"/>
    </source>
</evidence>
<dbReference type="InterPro" id="IPR016201">
    <property type="entry name" value="PSI"/>
</dbReference>
<dbReference type="Proteomes" id="UP001178508">
    <property type="component" value="Chromosome 4"/>
</dbReference>
<dbReference type="GO" id="GO:0002116">
    <property type="term" value="C:semaphorin receptor complex"/>
    <property type="evidence" value="ECO:0007669"/>
    <property type="project" value="TreeGrafter"/>
</dbReference>
<protein>
    <recommendedName>
        <fullName evidence="10">Sema domain-containing protein</fullName>
    </recommendedName>
</protein>
<dbReference type="InterPro" id="IPR015943">
    <property type="entry name" value="WD40/YVTN_repeat-like_dom_sf"/>
</dbReference>
<dbReference type="GO" id="GO:0007162">
    <property type="term" value="P:negative regulation of cell adhesion"/>
    <property type="evidence" value="ECO:0007669"/>
    <property type="project" value="TreeGrafter"/>
</dbReference>
<comment type="subcellular location">
    <subcellularLocation>
        <location evidence="1">Membrane</location>
    </subcellularLocation>
</comment>
<evidence type="ECO:0000256" key="5">
    <source>
        <dbReference type="SAM" id="SignalP"/>
    </source>
</evidence>
<evidence type="ECO:0000259" key="7">
    <source>
        <dbReference type="SMART" id="SM00630"/>
    </source>
</evidence>
<gene>
    <name evidence="8" type="ORF">XNOV1_A043473</name>
</gene>
<evidence type="ECO:0000256" key="1">
    <source>
        <dbReference type="ARBA" id="ARBA00004370"/>
    </source>
</evidence>
<sequence length="782" mass="86623">MFLLPALLFILWGGTGLCLEEDGGFHFKGDIRHYAVTNGTVYIATEEMLYQLSHDLTLVQSLTQRGILEDALQSFNATFSVNVLLPLVADNNLITCGLTDNGCGYCELLDLKNISNVLYRELIQVGSLRRSSASVSFLVNVETQTRTETYILAAVQQHRVEPTKDICPSVSAAVSLHNTNNDQIGQIFSIRSEDRNPEIKLEGDAEFVDGFQINSIIYLFSNLPSKYERNKVRLLWLDGKGGKGRTVRSLRGATLSVSDGGEDRRLIASSVIPGGPPVLWSGVFSVGEGQTNTELVVFDISPDLRGRTDVDPDFCFDCVARNRPTPNILKPKAVIFRQNYMTSVLAVRQKAWIVFFIGTGDGQLIKLAVDKNYQTICPKVLYKTSDDRQVFSKLRLDQVDLKHVYVPFQNQINRVPVSKCSTYKTVQDCLSAQDPYCVWCGPERSCTFEENCQGSDWLSIPDDSQHKMVSYQVTQDQTGQNTLNIQVHVTGGEMALSNFACHFSTSSTERFKMENPRPQFPHCSSTLEASTLPAGGLPIVVKIRLGSSQLIERLNLLNCTDISGPSTPVQCQKCINAGCAWNTSGCFWANQGVRNDSVCQMMESSMDFPRPQISSITPSVVSFHGKNHAVLSGRNLSSVIRVRIQADLECTQQESPVWSNTGETLMFHIPSAKFKGVAKVCALLPDGSCHGNTFITYRSAPSCPSISPESTWFSGKRKITISGSHLEFVEAVIHSKVLQEVRLAGNDNNQKKEDKLEMTKAELSVWGVHEGKKYPCIMTNMP</sequence>
<evidence type="ECO:0000256" key="3">
    <source>
        <dbReference type="ARBA" id="ARBA00023157"/>
    </source>
</evidence>
<feature type="domain" description="Sema" evidence="7">
    <location>
        <begin position="31"/>
        <end position="400"/>
    </location>
</feature>
<proteinExistence type="predicted"/>
<feature type="signal peptide" evidence="5">
    <location>
        <begin position="1"/>
        <end position="18"/>
    </location>
</feature>
<dbReference type="InterPro" id="IPR031148">
    <property type="entry name" value="Plexin"/>
</dbReference>
<evidence type="ECO:0000313" key="8">
    <source>
        <dbReference type="EMBL" id="CAJ1054480.1"/>
    </source>
</evidence>
<dbReference type="GO" id="GO:0017154">
    <property type="term" value="F:semaphorin receptor activity"/>
    <property type="evidence" value="ECO:0007669"/>
    <property type="project" value="InterPro"/>
</dbReference>
<dbReference type="Pfam" id="PF01437">
    <property type="entry name" value="PSI"/>
    <property type="match status" value="1"/>
</dbReference>
<dbReference type="SUPFAM" id="SSF103575">
    <property type="entry name" value="Plexin repeat"/>
    <property type="match status" value="1"/>
</dbReference>
<evidence type="ECO:0000313" key="9">
    <source>
        <dbReference type="Proteomes" id="UP001178508"/>
    </source>
</evidence>
<dbReference type="GO" id="GO:0008360">
    <property type="term" value="P:regulation of cell shape"/>
    <property type="evidence" value="ECO:0007669"/>
    <property type="project" value="TreeGrafter"/>
</dbReference>
<organism evidence="8 9">
    <name type="scientific">Xyrichtys novacula</name>
    <name type="common">Pearly razorfish</name>
    <name type="synonym">Hemipteronotus novacula</name>
    <dbReference type="NCBI Taxonomy" id="13765"/>
    <lineage>
        <taxon>Eukaryota</taxon>
        <taxon>Metazoa</taxon>
        <taxon>Chordata</taxon>
        <taxon>Craniata</taxon>
        <taxon>Vertebrata</taxon>
        <taxon>Euteleostomi</taxon>
        <taxon>Actinopterygii</taxon>
        <taxon>Neopterygii</taxon>
        <taxon>Teleostei</taxon>
        <taxon>Neoteleostei</taxon>
        <taxon>Acanthomorphata</taxon>
        <taxon>Eupercaria</taxon>
        <taxon>Labriformes</taxon>
        <taxon>Labridae</taxon>
        <taxon>Xyrichtys</taxon>
    </lineage>
</organism>
<keyword evidence="2" id="KW-0472">Membrane</keyword>
<dbReference type="SMART" id="SM00630">
    <property type="entry name" value="Sema"/>
    <property type="match status" value="1"/>
</dbReference>
<dbReference type="GO" id="GO:0005886">
    <property type="term" value="C:plasma membrane"/>
    <property type="evidence" value="ECO:0007669"/>
    <property type="project" value="TreeGrafter"/>
</dbReference>
<dbReference type="CDD" id="cd00102">
    <property type="entry name" value="IPT"/>
    <property type="match status" value="1"/>
</dbReference>
<keyword evidence="3" id="KW-1015">Disulfide bond</keyword>
<dbReference type="InterPro" id="IPR013783">
    <property type="entry name" value="Ig-like_fold"/>
</dbReference>